<dbReference type="AlphaFoldDB" id="A0A2N7WQF6"/>
<proteinExistence type="predicted"/>
<accession>A0A2N7WQF6</accession>
<name>A0A2N7WQF6_9BURK</name>
<gene>
    <name evidence="2" type="ORF">C0Z20_28000</name>
</gene>
<keyword evidence="3" id="KW-1185">Reference proteome</keyword>
<comment type="caution">
    <text evidence="2">The sequence shown here is derived from an EMBL/GenBank/DDBJ whole genome shotgun (WGS) entry which is preliminary data.</text>
</comment>
<evidence type="ECO:0000313" key="2">
    <source>
        <dbReference type="EMBL" id="PMS31673.1"/>
    </source>
</evidence>
<reference evidence="2 3" key="1">
    <citation type="submission" date="2018-01" db="EMBL/GenBank/DDBJ databases">
        <title>Whole genome analyses suggest that Burkholderia sensu lato contains two further novel genera in the rhizoxinica-symbiotica group Mycetohabitans gen. nov., and Trinickia gen. nov.: implications for the evolution of diazotrophy and nodulation in the Burkholderiaceae.</title>
        <authorList>
            <person name="Estrada-de los Santos P."/>
            <person name="Palmer M."/>
            <person name="Chavez-Ramirez B."/>
            <person name="Beukes C."/>
            <person name="Steenkamp E.T."/>
            <person name="Hirsch A.M."/>
            <person name="Manyaka P."/>
            <person name="Maluk M."/>
            <person name="Lafos M."/>
            <person name="Crook M."/>
            <person name="Gross E."/>
            <person name="Simon M.F."/>
            <person name="Bueno dos Reis Junior F."/>
            <person name="Poole P.S."/>
            <person name="Venter S.N."/>
            <person name="James E.K."/>
        </authorList>
    </citation>
    <scope>NUCLEOTIDE SEQUENCE [LARGE SCALE GENOMIC DNA]</scope>
    <source>
        <strain evidence="2 3">JPY 581</strain>
    </source>
</reference>
<evidence type="ECO:0000256" key="1">
    <source>
        <dbReference type="SAM" id="MobiDB-lite"/>
    </source>
</evidence>
<feature type="region of interest" description="Disordered" evidence="1">
    <location>
        <begin position="91"/>
        <end position="110"/>
    </location>
</feature>
<sequence>MPLAIAHSPYTASLTIGSSAVEKEGKAPALKRCRLQTGRPNMNILELATQSGLQVLLDARIGSQTYHSISGSISALQRFADSIKAATLAESAKREDAERATKQPVPRSAAVRARRAHRRALLCRRVSVVVRPAAATFRSRAG</sequence>
<evidence type="ECO:0000313" key="3">
    <source>
        <dbReference type="Proteomes" id="UP000235777"/>
    </source>
</evidence>
<dbReference type="EMBL" id="PNYC01000025">
    <property type="protein sequence ID" value="PMS31673.1"/>
    <property type="molecule type" value="Genomic_DNA"/>
</dbReference>
<dbReference type="Proteomes" id="UP000235777">
    <property type="component" value="Unassembled WGS sequence"/>
</dbReference>
<protein>
    <submittedName>
        <fullName evidence="2">Uncharacterized protein</fullName>
    </submittedName>
</protein>
<organism evidence="2 3">
    <name type="scientific">Trinickia symbiotica</name>
    <dbReference type="NCBI Taxonomy" id="863227"/>
    <lineage>
        <taxon>Bacteria</taxon>
        <taxon>Pseudomonadati</taxon>
        <taxon>Pseudomonadota</taxon>
        <taxon>Betaproteobacteria</taxon>
        <taxon>Burkholderiales</taxon>
        <taxon>Burkholderiaceae</taxon>
        <taxon>Trinickia</taxon>
    </lineage>
</organism>
<feature type="compositionally biased region" description="Basic and acidic residues" evidence="1">
    <location>
        <begin position="91"/>
        <end position="101"/>
    </location>
</feature>